<organism evidence="1 2">
    <name type="scientific">Linum trigynum</name>
    <dbReference type="NCBI Taxonomy" id="586398"/>
    <lineage>
        <taxon>Eukaryota</taxon>
        <taxon>Viridiplantae</taxon>
        <taxon>Streptophyta</taxon>
        <taxon>Embryophyta</taxon>
        <taxon>Tracheophyta</taxon>
        <taxon>Spermatophyta</taxon>
        <taxon>Magnoliopsida</taxon>
        <taxon>eudicotyledons</taxon>
        <taxon>Gunneridae</taxon>
        <taxon>Pentapetalae</taxon>
        <taxon>rosids</taxon>
        <taxon>fabids</taxon>
        <taxon>Malpighiales</taxon>
        <taxon>Linaceae</taxon>
        <taxon>Linum</taxon>
    </lineage>
</organism>
<evidence type="ECO:0000313" key="2">
    <source>
        <dbReference type="Proteomes" id="UP001497516"/>
    </source>
</evidence>
<sequence>MIDILGIPHKILRIDESSRSLPIYEKATMESESTNLPGAYPSARRLRWNPLPPSPKHHLGSGSVRLLRAGHPVRCALLGLSAEGRRHSTPRKYWPT</sequence>
<protein>
    <submittedName>
        <fullName evidence="1">Uncharacterized protein</fullName>
    </submittedName>
</protein>
<accession>A0AAV2CT95</accession>
<dbReference type="AlphaFoldDB" id="A0AAV2CT95"/>
<proteinExistence type="predicted"/>
<gene>
    <name evidence="1" type="ORF">LTRI10_LOCUS7121</name>
</gene>
<evidence type="ECO:0000313" key="1">
    <source>
        <dbReference type="EMBL" id="CAL1359647.1"/>
    </source>
</evidence>
<name>A0AAV2CT95_9ROSI</name>
<dbReference type="Proteomes" id="UP001497516">
    <property type="component" value="Chromosome 10"/>
</dbReference>
<keyword evidence="2" id="KW-1185">Reference proteome</keyword>
<reference evidence="1 2" key="1">
    <citation type="submission" date="2024-04" db="EMBL/GenBank/DDBJ databases">
        <authorList>
            <person name="Fracassetti M."/>
        </authorList>
    </citation>
    <scope>NUCLEOTIDE SEQUENCE [LARGE SCALE GENOMIC DNA]</scope>
</reference>
<dbReference type="EMBL" id="OZ034814">
    <property type="protein sequence ID" value="CAL1359647.1"/>
    <property type="molecule type" value="Genomic_DNA"/>
</dbReference>